<name>A0ABQ6JHB7_9ACTN</name>
<reference evidence="3" key="1">
    <citation type="journal article" date="2019" name="Int. J. Syst. Evol. Microbiol.">
        <title>The Global Catalogue of Microorganisms (GCM) 10K type strain sequencing project: providing services to taxonomists for standard genome sequencing and annotation.</title>
        <authorList>
            <consortium name="The Broad Institute Genomics Platform"/>
            <consortium name="The Broad Institute Genome Sequencing Center for Infectious Disease"/>
            <person name="Wu L."/>
            <person name="Ma J."/>
        </authorList>
    </citation>
    <scope>NUCLEOTIDE SEQUENCE [LARGE SCALE GENOMIC DNA]</scope>
    <source>
        <strain evidence="3">NBRC 108730</strain>
    </source>
</reference>
<evidence type="ECO:0000256" key="1">
    <source>
        <dbReference type="SAM" id="MobiDB-lite"/>
    </source>
</evidence>
<dbReference type="Gene3D" id="3.30.70.270">
    <property type="match status" value="1"/>
</dbReference>
<keyword evidence="3" id="KW-1185">Reference proteome</keyword>
<dbReference type="Proteomes" id="UP001157017">
    <property type="component" value="Unassembled WGS sequence"/>
</dbReference>
<dbReference type="SUPFAM" id="SSF55073">
    <property type="entry name" value="Nucleotide cyclase"/>
    <property type="match status" value="1"/>
</dbReference>
<dbReference type="InterPro" id="IPR029787">
    <property type="entry name" value="Nucleotide_cyclase"/>
</dbReference>
<evidence type="ECO:0008006" key="4">
    <source>
        <dbReference type="Google" id="ProtNLM"/>
    </source>
</evidence>
<feature type="compositionally biased region" description="Basic residues" evidence="1">
    <location>
        <begin position="46"/>
        <end position="64"/>
    </location>
</feature>
<sequence>MLERLGTALSAVGHSGSTALLVLDVDHFAGVNARHGQSVGDEPAGRGRRPAGRGRGRACARRAG</sequence>
<evidence type="ECO:0000313" key="2">
    <source>
        <dbReference type="EMBL" id="GMA86793.1"/>
    </source>
</evidence>
<gene>
    <name evidence="2" type="ORF">GCM10025868_20430</name>
</gene>
<dbReference type="EMBL" id="BSUZ01000001">
    <property type="protein sequence ID" value="GMA86793.1"/>
    <property type="molecule type" value="Genomic_DNA"/>
</dbReference>
<proteinExistence type="predicted"/>
<feature type="region of interest" description="Disordered" evidence="1">
    <location>
        <begin position="33"/>
        <end position="64"/>
    </location>
</feature>
<dbReference type="InterPro" id="IPR043128">
    <property type="entry name" value="Rev_trsase/Diguanyl_cyclase"/>
</dbReference>
<accession>A0ABQ6JHB7</accession>
<protein>
    <recommendedName>
        <fullName evidence="4">GGDEF domain-containing protein</fullName>
    </recommendedName>
</protein>
<evidence type="ECO:0000313" key="3">
    <source>
        <dbReference type="Proteomes" id="UP001157017"/>
    </source>
</evidence>
<organism evidence="2 3">
    <name type="scientific">Angustibacter aerolatus</name>
    <dbReference type="NCBI Taxonomy" id="1162965"/>
    <lineage>
        <taxon>Bacteria</taxon>
        <taxon>Bacillati</taxon>
        <taxon>Actinomycetota</taxon>
        <taxon>Actinomycetes</taxon>
        <taxon>Kineosporiales</taxon>
        <taxon>Kineosporiaceae</taxon>
    </lineage>
</organism>
<comment type="caution">
    <text evidence="2">The sequence shown here is derived from an EMBL/GenBank/DDBJ whole genome shotgun (WGS) entry which is preliminary data.</text>
</comment>